<dbReference type="PANTHER" id="PTHR47165">
    <property type="entry name" value="OS03G0429900 PROTEIN"/>
    <property type="match status" value="1"/>
</dbReference>
<dbReference type="InterPro" id="IPR031657">
    <property type="entry name" value="REPA_OB_2"/>
</dbReference>
<dbReference type="CDD" id="cd04475">
    <property type="entry name" value="RPA1_DBD_B"/>
    <property type="match status" value="1"/>
</dbReference>
<feature type="domain" description="Replication protein A OB" evidence="12">
    <location>
        <begin position="272"/>
        <end position="365"/>
    </location>
</feature>
<dbReference type="InterPro" id="IPR013955">
    <property type="entry name" value="Rep_factor-A_C"/>
</dbReference>
<dbReference type="AlphaFoldDB" id="A0AAD4LP92"/>
<dbReference type="Pfam" id="PF04057">
    <property type="entry name" value="Rep-A_N"/>
    <property type="match status" value="1"/>
</dbReference>
<evidence type="ECO:0000313" key="13">
    <source>
        <dbReference type="EMBL" id="KAH8995458.1"/>
    </source>
</evidence>
<comment type="similarity">
    <text evidence="2">Belongs to the replication factor A protein 1 family.</text>
</comment>
<dbReference type="GO" id="GO:0000781">
    <property type="term" value="C:chromosome, telomeric region"/>
    <property type="evidence" value="ECO:0007669"/>
    <property type="project" value="UniProtKB-ARBA"/>
</dbReference>
<evidence type="ECO:0000256" key="1">
    <source>
        <dbReference type="ARBA" id="ARBA00004123"/>
    </source>
</evidence>
<comment type="caution">
    <text evidence="13">The sequence shown here is derived from an EMBL/GenBank/DDBJ whole genome shotgun (WGS) entry which is preliminary data.</text>
</comment>
<dbReference type="InterPro" id="IPR047192">
    <property type="entry name" value="Euk_RPA1_DBD_C"/>
</dbReference>
<feature type="domain" description="Replication factor A C-terminal" evidence="11">
    <location>
        <begin position="453"/>
        <end position="551"/>
    </location>
</feature>
<evidence type="ECO:0000256" key="7">
    <source>
        <dbReference type="ARBA" id="ARBA00022833"/>
    </source>
</evidence>
<name>A0AAD4LP92_9AGAM</name>
<evidence type="ECO:0000259" key="10">
    <source>
        <dbReference type="Pfam" id="PF04057"/>
    </source>
</evidence>
<evidence type="ECO:0000256" key="3">
    <source>
        <dbReference type="ARBA" id="ARBA00017351"/>
    </source>
</evidence>
<keyword evidence="5" id="KW-0479">Metal-binding</keyword>
<evidence type="ECO:0000256" key="4">
    <source>
        <dbReference type="ARBA" id="ARBA00022705"/>
    </source>
</evidence>
<keyword evidence="14" id="KW-1185">Reference proteome</keyword>
<comment type="subcellular location">
    <subcellularLocation>
        <location evidence="1">Nucleus</location>
    </subcellularLocation>
</comment>
<evidence type="ECO:0000256" key="8">
    <source>
        <dbReference type="ARBA" id="ARBA00023125"/>
    </source>
</evidence>
<gene>
    <name evidence="13" type="ORF">EDB92DRAFT_1814752</name>
</gene>
<keyword evidence="7" id="KW-0862">Zinc</keyword>
<reference evidence="13" key="1">
    <citation type="submission" date="2022-01" db="EMBL/GenBank/DDBJ databases">
        <title>Comparative genomics reveals a dynamic genome evolution in the ectomycorrhizal milk-cap (Lactarius) mushrooms.</title>
        <authorList>
            <consortium name="DOE Joint Genome Institute"/>
            <person name="Lebreton A."/>
            <person name="Tang N."/>
            <person name="Kuo A."/>
            <person name="LaButti K."/>
            <person name="Drula E."/>
            <person name="Barry K."/>
            <person name="Clum A."/>
            <person name="Lipzen A."/>
            <person name="Mousain D."/>
            <person name="Ng V."/>
            <person name="Wang R."/>
            <person name="Wang X."/>
            <person name="Dai Y."/>
            <person name="Henrissat B."/>
            <person name="Grigoriev I.V."/>
            <person name="Guerin-Laguette A."/>
            <person name="Yu F."/>
            <person name="Martin F.M."/>
        </authorList>
    </citation>
    <scope>NUCLEOTIDE SEQUENCE</scope>
    <source>
        <strain evidence="13">QP</strain>
    </source>
</reference>
<keyword evidence="6" id="KW-0863">Zinc-finger</keyword>
<dbReference type="Gene3D" id="2.40.50.140">
    <property type="entry name" value="Nucleic acid-binding proteins"/>
    <property type="match status" value="4"/>
</dbReference>
<dbReference type="GO" id="GO:0008270">
    <property type="term" value="F:zinc ion binding"/>
    <property type="evidence" value="ECO:0007669"/>
    <property type="project" value="UniProtKB-KW"/>
</dbReference>
<dbReference type="CDD" id="cd04476">
    <property type="entry name" value="RPA1_DBD_C"/>
    <property type="match status" value="1"/>
</dbReference>
<evidence type="ECO:0000256" key="6">
    <source>
        <dbReference type="ARBA" id="ARBA00022771"/>
    </source>
</evidence>
<evidence type="ECO:0000313" key="14">
    <source>
        <dbReference type="Proteomes" id="UP001201163"/>
    </source>
</evidence>
<evidence type="ECO:0000259" key="11">
    <source>
        <dbReference type="Pfam" id="PF08646"/>
    </source>
</evidence>
<sequence>MSTDLTQGICERLNFGDDDDESLWGTKPNLQLLSIKKVVANAAINSPDNQGAPTTDRYRIIISDGVHFLQAMLATQLNYLVEEHRIGKNTIAFIENMSCQHIMDRRIVTLLSLRVLQRDAQKVGNPAPLIQPTMDGPVTSTPVKTAPAPAPSTVAQTQNQNPIYPIADLTPYQNTNWWIKVRVVQKSRSFNVILMDNSAEIKAITWNAMVDELYEKIQESRAYFISRARVNFVNKKFRNVNDYELSLDRGVEIVECQDADVPVIRYHFVKVAALQELEKEEICDVIGVVREVGGLSEVMTKYNKTVQKRELKIVDDSKYDVRLTLWGKQAEKYCTPVDTVVAFKGVRVGDFKGRTLSLLSYGSVAVSPDIPEAHALKGWYLDGGAQTSFTPHSQVGLSSGSGGTINRNEMRTIFDVKDAQLGMSDKADFFFTRATIMHIKTNNLVYPACPIYEMPEYRYIVSMAVGDHTGQRWLSGFNDVGNILFGMTGNEFQDIRAQDEAKVNHIVHSATCNSYNFVCKAFQQSFNDQNRVRYNIQRMQPLDYLSETRNLVELLHSAWARGGAGHVNFEEGHCQVNDAVDIRLRDCETSSTSRCRRISVTTVTRLFPLST</sequence>
<evidence type="ECO:0000259" key="12">
    <source>
        <dbReference type="Pfam" id="PF16900"/>
    </source>
</evidence>
<organism evidence="13 14">
    <name type="scientific">Lactarius akahatsu</name>
    <dbReference type="NCBI Taxonomy" id="416441"/>
    <lineage>
        <taxon>Eukaryota</taxon>
        <taxon>Fungi</taxon>
        <taxon>Dikarya</taxon>
        <taxon>Basidiomycota</taxon>
        <taxon>Agaricomycotina</taxon>
        <taxon>Agaricomycetes</taxon>
        <taxon>Russulales</taxon>
        <taxon>Russulaceae</taxon>
        <taxon>Lactarius</taxon>
    </lineage>
</organism>
<keyword evidence="9" id="KW-0539">Nucleus</keyword>
<keyword evidence="4" id="KW-0235">DNA replication</keyword>
<dbReference type="Pfam" id="PF16900">
    <property type="entry name" value="REPA_OB_2"/>
    <property type="match status" value="1"/>
</dbReference>
<dbReference type="GO" id="GO:0007004">
    <property type="term" value="P:telomere maintenance via telomerase"/>
    <property type="evidence" value="ECO:0007669"/>
    <property type="project" value="UniProtKB-ARBA"/>
</dbReference>
<evidence type="ECO:0000256" key="5">
    <source>
        <dbReference type="ARBA" id="ARBA00022723"/>
    </source>
</evidence>
<dbReference type="InterPro" id="IPR007199">
    <property type="entry name" value="Rep_factor-A_N"/>
</dbReference>
<dbReference type="Proteomes" id="UP001201163">
    <property type="component" value="Unassembled WGS sequence"/>
</dbReference>
<dbReference type="GO" id="GO:0003677">
    <property type="term" value="F:DNA binding"/>
    <property type="evidence" value="ECO:0007669"/>
    <property type="project" value="UniProtKB-KW"/>
</dbReference>
<feature type="domain" description="Replication factor-A protein 1 N-terminal" evidence="10">
    <location>
        <begin position="22"/>
        <end position="117"/>
    </location>
</feature>
<dbReference type="FunFam" id="2.40.50.140:FF:000064">
    <property type="entry name" value="Replication protein A subunit"/>
    <property type="match status" value="1"/>
</dbReference>
<accession>A0AAD4LP92</accession>
<evidence type="ECO:0000256" key="9">
    <source>
        <dbReference type="ARBA" id="ARBA00023242"/>
    </source>
</evidence>
<protein>
    <recommendedName>
        <fullName evidence="3">Replication factor A protein 1</fullName>
    </recommendedName>
</protein>
<dbReference type="CDD" id="cd04477">
    <property type="entry name" value="RPA1N"/>
    <property type="match status" value="1"/>
</dbReference>
<proteinExistence type="inferred from homology"/>
<dbReference type="PANTHER" id="PTHR47165:SF4">
    <property type="entry name" value="OS03G0429900 PROTEIN"/>
    <property type="match status" value="1"/>
</dbReference>
<evidence type="ECO:0000256" key="2">
    <source>
        <dbReference type="ARBA" id="ARBA00005690"/>
    </source>
</evidence>
<dbReference type="SUPFAM" id="SSF50249">
    <property type="entry name" value="Nucleic acid-binding proteins"/>
    <property type="match status" value="4"/>
</dbReference>
<dbReference type="GO" id="GO:0006260">
    <property type="term" value="P:DNA replication"/>
    <property type="evidence" value="ECO:0007669"/>
    <property type="project" value="UniProtKB-KW"/>
</dbReference>
<dbReference type="EMBL" id="JAKELL010000012">
    <property type="protein sequence ID" value="KAH8995458.1"/>
    <property type="molecule type" value="Genomic_DNA"/>
</dbReference>
<dbReference type="Pfam" id="PF08646">
    <property type="entry name" value="Rep_fac-A_C"/>
    <property type="match status" value="1"/>
</dbReference>
<dbReference type="GO" id="GO:0005662">
    <property type="term" value="C:DNA replication factor A complex"/>
    <property type="evidence" value="ECO:0007669"/>
    <property type="project" value="UniProtKB-ARBA"/>
</dbReference>
<dbReference type="CDD" id="cd04474">
    <property type="entry name" value="RPA1_DBD_A"/>
    <property type="match status" value="1"/>
</dbReference>
<keyword evidence="8" id="KW-0238">DNA-binding</keyword>
<dbReference type="FunFam" id="2.40.50.140:FF:000041">
    <property type="entry name" value="Replication protein A subunit"/>
    <property type="match status" value="1"/>
</dbReference>
<dbReference type="InterPro" id="IPR012340">
    <property type="entry name" value="NA-bd_OB-fold"/>
</dbReference>